<name>A0A4V1RXK1_FUSOX</name>
<feature type="compositionally biased region" description="Basic residues" evidence="1">
    <location>
        <begin position="216"/>
        <end position="234"/>
    </location>
</feature>
<dbReference type="AlphaFoldDB" id="A0A4V1RXK1"/>
<sequence>MVNAGPTEQGAKPLDEKRRSHLIKVTQDILTHLSDDTDLTLIQVAWTFRQHVTKPQGRQTPSRLPNIIADIREGKPGPANTEAHIYKEGASRTENAFLAALQEVPLTSSMKELTGRAEAISKHGGQHAVHAYNAVEDSLREGSLDKARSLLYDYGGIQALTIYAVTKSSHPAIAKLICDLSPGQISCVLSCISNVRLHSNVSYMIETLFRNRARPQFKSKKSHVGRAPRTKGKYRQCDEGMLQPASQSSDSFTSPNAAQEMRRRSGLHASSSSENTGHAENVSQHQATCVTGKQQLGQSSSWSNTCAPETGVTVDDESPSQMVEENDDILDPGYNQFSEHDLSLFLEENFHFPIDP</sequence>
<organism evidence="2 3">
    <name type="scientific">Fusarium oxysporum f. sp. narcissi</name>
    <dbReference type="NCBI Taxonomy" id="451672"/>
    <lineage>
        <taxon>Eukaryota</taxon>
        <taxon>Fungi</taxon>
        <taxon>Dikarya</taxon>
        <taxon>Ascomycota</taxon>
        <taxon>Pezizomycotina</taxon>
        <taxon>Sordariomycetes</taxon>
        <taxon>Hypocreomycetidae</taxon>
        <taxon>Hypocreales</taxon>
        <taxon>Nectriaceae</taxon>
        <taxon>Fusarium</taxon>
        <taxon>Fusarium oxysporum species complex</taxon>
    </lineage>
</organism>
<evidence type="ECO:0000313" key="2">
    <source>
        <dbReference type="EMBL" id="RYC78386.1"/>
    </source>
</evidence>
<feature type="compositionally biased region" description="Polar residues" evidence="1">
    <location>
        <begin position="244"/>
        <end position="257"/>
    </location>
</feature>
<feature type="compositionally biased region" description="Polar residues" evidence="1">
    <location>
        <begin position="268"/>
        <end position="307"/>
    </location>
</feature>
<evidence type="ECO:0000256" key="1">
    <source>
        <dbReference type="SAM" id="MobiDB-lite"/>
    </source>
</evidence>
<reference evidence="2 3" key="1">
    <citation type="submission" date="2016-12" db="EMBL/GenBank/DDBJ databases">
        <title>Draft genome sequence of Fusarium oxysporum causing rot on Narcissus.</title>
        <authorList>
            <person name="Armitage A.D."/>
            <person name="Taylor A."/>
            <person name="Clarkson J.P."/>
            <person name="Harrison R.J."/>
            <person name="Jackson A.C."/>
        </authorList>
    </citation>
    <scope>NUCLEOTIDE SEQUENCE [LARGE SCALE GENOMIC DNA]</scope>
    <source>
        <strain evidence="2 3">N139</strain>
    </source>
</reference>
<dbReference type="EMBL" id="MQTW01001183">
    <property type="protein sequence ID" value="RYC78386.1"/>
    <property type="molecule type" value="Genomic_DNA"/>
</dbReference>
<protein>
    <submittedName>
        <fullName evidence="2">Uncharacterized protein</fullName>
    </submittedName>
</protein>
<feature type="compositionally biased region" description="Acidic residues" evidence="1">
    <location>
        <begin position="314"/>
        <end position="330"/>
    </location>
</feature>
<feature type="region of interest" description="Disordered" evidence="1">
    <location>
        <begin position="216"/>
        <end position="333"/>
    </location>
</feature>
<evidence type="ECO:0000313" key="3">
    <source>
        <dbReference type="Proteomes" id="UP000290540"/>
    </source>
</evidence>
<proteinExistence type="predicted"/>
<accession>A0A4V1RXK1</accession>
<comment type="caution">
    <text evidence="2">The sequence shown here is derived from an EMBL/GenBank/DDBJ whole genome shotgun (WGS) entry which is preliminary data.</text>
</comment>
<gene>
    <name evidence="2" type="ORF">BFJ63_vAg18742</name>
</gene>
<dbReference type="Proteomes" id="UP000290540">
    <property type="component" value="Unassembled WGS sequence"/>
</dbReference>